<keyword evidence="5" id="KW-1185">Reference proteome</keyword>
<sequence length="154" mass="17022">MTIAVRPLPEAQITPWIESETLLYAAERMANGESADASAEKARLSREENFPNDRPLASHTVLQVVSDGSPVGILWLGPRDSLHPDEWWVFSIDIDAEHQGKGFGRAAMGLAETVARERGARTLGLNVFGNNPRAQNLYRSLDYTVTAMQMSKEL</sequence>
<evidence type="ECO:0000256" key="1">
    <source>
        <dbReference type="ARBA" id="ARBA00022679"/>
    </source>
</evidence>
<feature type="domain" description="N-acetyltransferase" evidence="3">
    <location>
        <begin position="3"/>
        <end position="154"/>
    </location>
</feature>
<dbReference type="EMBL" id="QYRT01000008">
    <property type="protein sequence ID" value="TIH38727.1"/>
    <property type="molecule type" value="Genomic_DNA"/>
</dbReference>
<comment type="caution">
    <text evidence="4">The sequence shown here is derived from an EMBL/GenBank/DDBJ whole genome shotgun (WGS) entry which is preliminary data.</text>
</comment>
<dbReference type="InterPro" id="IPR016181">
    <property type="entry name" value="Acyl_CoA_acyltransferase"/>
</dbReference>
<name>A0A4T2C3V2_9MICO</name>
<evidence type="ECO:0000313" key="5">
    <source>
        <dbReference type="Proteomes" id="UP000306192"/>
    </source>
</evidence>
<proteinExistence type="predicted"/>
<reference evidence="4 5" key="1">
    <citation type="journal article" date="2019" name="Microorganisms">
        <title>Systematic Affiliation and Genome Analysis of Subtercola vilae DB165(T) with Particular Emphasis on Cold Adaptation of an Isolate from a High-Altitude Cold Volcano Lake.</title>
        <authorList>
            <person name="Villalobos A.S."/>
            <person name="Wiese J."/>
            <person name="Imhoff J.F."/>
            <person name="Dorador C."/>
            <person name="Keller A."/>
            <person name="Hentschel U."/>
        </authorList>
    </citation>
    <scope>NUCLEOTIDE SEQUENCE [LARGE SCALE GENOMIC DNA]</scope>
    <source>
        <strain evidence="4 5">DB165</strain>
    </source>
</reference>
<organism evidence="4 5">
    <name type="scientific">Subtercola vilae</name>
    <dbReference type="NCBI Taxonomy" id="2056433"/>
    <lineage>
        <taxon>Bacteria</taxon>
        <taxon>Bacillati</taxon>
        <taxon>Actinomycetota</taxon>
        <taxon>Actinomycetes</taxon>
        <taxon>Micrococcales</taxon>
        <taxon>Microbacteriaceae</taxon>
        <taxon>Subtercola</taxon>
    </lineage>
</organism>
<dbReference type="PANTHER" id="PTHR43877">
    <property type="entry name" value="AMINOALKYLPHOSPHONATE N-ACETYLTRANSFERASE-RELATED-RELATED"/>
    <property type="match status" value="1"/>
</dbReference>
<keyword evidence="2" id="KW-0012">Acyltransferase</keyword>
<dbReference type="InterPro" id="IPR050832">
    <property type="entry name" value="Bact_Acetyltransf"/>
</dbReference>
<dbReference type="InterPro" id="IPR000182">
    <property type="entry name" value="GNAT_dom"/>
</dbReference>
<gene>
    <name evidence="4" type="ORF">D4765_06450</name>
</gene>
<dbReference type="PANTHER" id="PTHR43877:SF2">
    <property type="entry name" value="AMINOALKYLPHOSPHONATE N-ACETYLTRANSFERASE-RELATED"/>
    <property type="match status" value="1"/>
</dbReference>
<evidence type="ECO:0000313" key="4">
    <source>
        <dbReference type="EMBL" id="TIH38727.1"/>
    </source>
</evidence>
<dbReference type="Gene3D" id="3.40.630.30">
    <property type="match status" value="1"/>
</dbReference>
<dbReference type="CDD" id="cd04301">
    <property type="entry name" value="NAT_SF"/>
    <property type="match status" value="1"/>
</dbReference>
<dbReference type="SUPFAM" id="SSF55729">
    <property type="entry name" value="Acyl-CoA N-acyltransferases (Nat)"/>
    <property type="match status" value="1"/>
</dbReference>
<dbReference type="Pfam" id="PF00583">
    <property type="entry name" value="Acetyltransf_1"/>
    <property type="match status" value="1"/>
</dbReference>
<dbReference type="Proteomes" id="UP000306192">
    <property type="component" value="Unassembled WGS sequence"/>
</dbReference>
<dbReference type="GO" id="GO:0016747">
    <property type="term" value="F:acyltransferase activity, transferring groups other than amino-acyl groups"/>
    <property type="evidence" value="ECO:0007669"/>
    <property type="project" value="InterPro"/>
</dbReference>
<accession>A0A4T2C3V2</accession>
<dbReference type="OrthoDB" id="3381976at2"/>
<evidence type="ECO:0000259" key="3">
    <source>
        <dbReference type="PROSITE" id="PS51186"/>
    </source>
</evidence>
<evidence type="ECO:0000256" key="2">
    <source>
        <dbReference type="ARBA" id="ARBA00023315"/>
    </source>
</evidence>
<dbReference type="PROSITE" id="PS51186">
    <property type="entry name" value="GNAT"/>
    <property type="match status" value="1"/>
</dbReference>
<protein>
    <submittedName>
        <fullName evidence="4">GNAT family N-acetyltransferase</fullName>
    </submittedName>
</protein>
<keyword evidence="1 4" id="KW-0808">Transferase</keyword>
<dbReference type="AlphaFoldDB" id="A0A4T2C3V2"/>
<dbReference type="RefSeq" id="WP_136641464.1">
    <property type="nucleotide sequence ID" value="NZ_QYRT01000008.1"/>
</dbReference>